<sequence>MASNISEWLSTMYQDYTAGRAQKETAFQTGVGSLQSYADIFKPGGEYGKSVEAMIGRGEKRAVASGMQNIVSAGLAGTTMPMHLQQTYEEEIGMPARLRGEDVRMERLGGALGSLGQMYASYDPGTASMGDIGQMVTSQANIEAQRYAANLQASTAQSALRAAERTASAARWAKMTTPSWQTQAPSAPSTSQPSFYNPYQY</sequence>
<dbReference type="AlphaFoldDB" id="A0A0F9SCL2"/>
<dbReference type="EMBL" id="LAZR01000707">
    <property type="protein sequence ID" value="KKN60027.1"/>
    <property type="molecule type" value="Genomic_DNA"/>
</dbReference>
<organism evidence="2">
    <name type="scientific">marine sediment metagenome</name>
    <dbReference type="NCBI Taxonomy" id="412755"/>
    <lineage>
        <taxon>unclassified sequences</taxon>
        <taxon>metagenomes</taxon>
        <taxon>ecological metagenomes</taxon>
    </lineage>
</organism>
<reference evidence="2" key="1">
    <citation type="journal article" date="2015" name="Nature">
        <title>Complex archaea that bridge the gap between prokaryotes and eukaryotes.</title>
        <authorList>
            <person name="Spang A."/>
            <person name="Saw J.H."/>
            <person name="Jorgensen S.L."/>
            <person name="Zaremba-Niedzwiedzka K."/>
            <person name="Martijn J."/>
            <person name="Lind A.E."/>
            <person name="van Eijk R."/>
            <person name="Schleper C."/>
            <person name="Guy L."/>
            <person name="Ettema T.J."/>
        </authorList>
    </citation>
    <scope>NUCLEOTIDE SEQUENCE</scope>
</reference>
<protein>
    <submittedName>
        <fullName evidence="2">Uncharacterized protein</fullName>
    </submittedName>
</protein>
<gene>
    <name evidence="2" type="ORF">LCGC14_0536140</name>
</gene>
<evidence type="ECO:0000313" key="2">
    <source>
        <dbReference type="EMBL" id="KKN60027.1"/>
    </source>
</evidence>
<name>A0A0F9SCL2_9ZZZZ</name>
<comment type="caution">
    <text evidence="2">The sequence shown here is derived from an EMBL/GenBank/DDBJ whole genome shotgun (WGS) entry which is preliminary data.</text>
</comment>
<feature type="compositionally biased region" description="Low complexity" evidence="1">
    <location>
        <begin position="181"/>
        <end position="194"/>
    </location>
</feature>
<proteinExistence type="predicted"/>
<feature type="region of interest" description="Disordered" evidence="1">
    <location>
        <begin position="173"/>
        <end position="201"/>
    </location>
</feature>
<evidence type="ECO:0000256" key="1">
    <source>
        <dbReference type="SAM" id="MobiDB-lite"/>
    </source>
</evidence>
<accession>A0A0F9SCL2</accession>